<comment type="caution">
    <text evidence="3">The sequence shown here is derived from an EMBL/GenBank/DDBJ whole genome shotgun (WGS) entry which is preliminary data.</text>
</comment>
<reference evidence="3 4" key="1">
    <citation type="journal article" date="2016" name="Mol. Biol. Evol.">
        <title>Genome-Wide Survey of Gut Fungi (Harpellales) Reveals the First Horizontally Transferred Ubiquitin Gene from a Mosquito Host.</title>
        <authorList>
            <person name="Wang Y."/>
            <person name="White M.M."/>
            <person name="Kvist S."/>
            <person name="Moncalvo J.M."/>
        </authorList>
    </citation>
    <scope>NUCLEOTIDE SEQUENCE [LARGE SCALE GENOMIC DNA]</scope>
    <source>
        <strain evidence="3 4">ALG-7-W6</strain>
    </source>
</reference>
<gene>
    <name evidence="3" type="ORF">AYI68_g5211</name>
</gene>
<organism evidence="3 4">
    <name type="scientific">Smittium mucronatum</name>
    <dbReference type="NCBI Taxonomy" id="133383"/>
    <lineage>
        <taxon>Eukaryota</taxon>
        <taxon>Fungi</taxon>
        <taxon>Fungi incertae sedis</taxon>
        <taxon>Zoopagomycota</taxon>
        <taxon>Kickxellomycotina</taxon>
        <taxon>Harpellomycetes</taxon>
        <taxon>Harpellales</taxon>
        <taxon>Legeriomycetaceae</taxon>
        <taxon>Smittium</taxon>
    </lineage>
</organism>
<protein>
    <submittedName>
        <fullName evidence="3">Uncharacterized protein</fullName>
    </submittedName>
</protein>
<proteinExistence type="predicted"/>
<keyword evidence="4" id="KW-1185">Reference proteome</keyword>
<feature type="signal peptide" evidence="2">
    <location>
        <begin position="1"/>
        <end position="15"/>
    </location>
</feature>
<feature type="chain" id="PRO_5013203736" evidence="2">
    <location>
        <begin position="16"/>
        <end position="133"/>
    </location>
</feature>
<evidence type="ECO:0000313" key="4">
    <source>
        <dbReference type="Proteomes" id="UP000187455"/>
    </source>
</evidence>
<evidence type="ECO:0000256" key="1">
    <source>
        <dbReference type="SAM" id="MobiDB-lite"/>
    </source>
</evidence>
<dbReference type="AlphaFoldDB" id="A0A1R0GUZ1"/>
<dbReference type="EMBL" id="LSSL01003242">
    <property type="protein sequence ID" value="OLY80691.1"/>
    <property type="molecule type" value="Genomic_DNA"/>
</dbReference>
<keyword evidence="2" id="KW-0732">Signal</keyword>
<sequence>MKLSLLALTVSLILGNGIIYRRSFVDGFYIPEDYGSPNIYGGNNRFGQYYVPIDQNRFYPWNIRQTQSGPKYPQNWNLVQSQSRFGQQYPVEQQHSPPVAEQKHNPKKIGGMNINDEYGTRDNFYVEDENSQE</sequence>
<evidence type="ECO:0000256" key="2">
    <source>
        <dbReference type="SAM" id="SignalP"/>
    </source>
</evidence>
<evidence type="ECO:0000313" key="3">
    <source>
        <dbReference type="EMBL" id="OLY80691.1"/>
    </source>
</evidence>
<name>A0A1R0GUZ1_9FUNG</name>
<dbReference type="Proteomes" id="UP000187455">
    <property type="component" value="Unassembled WGS sequence"/>
</dbReference>
<feature type="region of interest" description="Disordered" evidence="1">
    <location>
        <begin position="88"/>
        <end position="133"/>
    </location>
</feature>
<accession>A0A1R0GUZ1</accession>